<sequence length="79" mass="7888">MSARVRWFAAAAEAAGCAEGDYPGATVAELLEAATERHGARLGAVAARCAVLVEGRRAEPATPVPAGSVVDVLPPFAGG</sequence>
<name>C7NK93_KYTSD</name>
<dbReference type="Proteomes" id="UP000006666">
    <property type="component" value="Chromosome"/>
</dbReference>
<organism evidence="1 2">
    <name type="scientific">Kytococcus sedentarius (strain ATCC 14392 / DSM 20547 / JCM 11482 / CCUG 33030 / NBRC 15357 / NCTC 11040 / CCM 314 / 541)</name>
    <name type="common">Micrococcus sedentarius</name>
    <dbReference type="NCBI Taxonomy" id="478801"/>
    <lineage>
        <taxon>Bacteria</taxon>
        <taxon>Bacillati</taxon>
        <taxon>Actinomycetota</taxon>
        <taxon>Actinomycetes</taxon>
        <taxon>Micrococcales</taxon>
        <taxon>Kytococcaceae</taxon>
        <taxon>Kytococcus</taxon>
    </lineage>
</organism>
<dbReference type="InterPro" id="IPR016155">
    <property type="entry name" value="Mopterin_synth/thiamin_S_b"/>
</dbReference>
<dbReference type="Pfam" id="PF02597">
    <property type="entry name" value="ThiS"/>
    <property type="match status" value="1"/>
</dbReference>
<dbReference type="KEGG" id="kse:Ksed_19310"/>
<dbReference type="EMBL" id="CP001686">
    <property type="protein sequence ID" value="ACV06931.1"/>
    <property type="molecule type" value="Genomic_DNA"/>
</dbReference>
<keyword evidence="2" id="KW-1185">Reference proteome</keyword>
<proteinExistence type="predicted"/>
<dbReference type="Gene3D" id="3.10.20.30">
    <property type="match status" value="1"/>
</dbReference>
<protein>
    <submittedName>
        <fullName evidence="1">Molybdopterin converting factor, small subunit</fullName>
    </submittedName>
</protein>
<dbReference type="eggNOG" id="COG1977">
    <property type="taxonomic scope" value="Bacteria"/>
</dbReference>
<dbReference type="HOGENOM" id="CLU_114601_2_1_11"/>
<dbReference type="InterPro" id="IPR012675">
    <property type="entry name" value="Beta-grasp_dom_sf"/>
</dbReference>
<dbReference type="SUPFAM" id="SSF54285">
    <property type="entry name" value="MoaD/ThiS"/>
    <property type="match status" value="1"/>
</dbReference>
<gene>
    <name evidence="1" type="ordered locus">Ksed_19310</name>
</gene>
<evidence type="ECO:0000313" key="1">
    <source>
        <dbReference type="EMBL" id="ACV06931.1"/>
    </source>
</evidence>
<dbReference type="RefSeq" id="WP_015779871.1">
    <property type="nucleotide sequence ID" value="NC_013169.1"/>
</dbReference>
<dbReference type="InterPro" id="IPR003749">
    <property type="entry name" value="ThiS/MoaD-like"/>
</dbReference>
<evidence type="ECO:0000313" key="2">
    <source>
        <dbReference type="Proteomes" id="UP000006666"/>
    </source>
</evidence>
<dbReference type="CDD" id="cd17040">
    <property type="entry name" value="Ubl_MoaD_like"/>
    <property type="match status" value="1"/>
</dbReference>
<dbReference type="AlphaFoldDB" id="C7NK93"/>
<dbReference type="STRING" id="478801.Ksed_19310"/>
<reference evidence="1 2" key="1">
    <citation type="journal article" date="2009" name="Stand. Genomic Sci.">
        <title>Complete genome sequence of Kytococcus sedentarius type strain (541).</title>
        <authorList>
            <person name="Sims D."/>
            <person name="Brettin T."/>
            <person name="Detter J.C."/>
            <person name="Han C."/>
            <person name="Lapidus A."/>
            <person name="Copeland A."/>
            <person name="Glavina Del Rio T."/>
            <person name="Nolan M."/>
            <person name="Chen F."/>
            <person name="Lucas S."/>
            <person name="Tice H."/>
            <person name="Cheng J.F."/>
            <person name="Bruce D."/>
            <person name="Goodwin L."/>
            <person name="Pitluck S."/>
            <person name="Ovchinnikova G."/>
            <person name="Pati A."/>
            <person name="Ivanova N."/>
            <person name="Mavrommatis K."/>
            <person name="Chen A."/>
            <person name="Palaniappan K."/>
            <person name="D'haeseleer P."/>
            <person name="Chain P."/>
            <person name="Bristow J."/>
            <person name="Eisen J.A."/>
            <person name="Markowitz V."/>
            <person name="Hugenholtz P."/>
            <person name="Schneider S."/>
            <person name="Goker M."/>
            <person name="Pukall R."/>
            <person name="Kyrpides N.C."/>
            <person name="Klenk H.P."/>
        </authorList>
    </citation>
    <scope>NUCLEOTIDE SEQUENCE [LARGE SCALE GENOMIC DNA]</scope>
    <source>
        <strain evidence="2">ATCC 14392 / DSM 20547 / JCM 11482 / CCUG 33030 / NBRC 15357 / NCTC 11040 / CCM 314 / 541</strain>
    </source>
</reference>
<accession>C7NK93</accession>